<dbReference type="AlphaFoldDB" id="A0ABD6F379"/>
<comment type="caution">
    <text evidence="7">The sequence shown here is derived from an EMBL/GenBank/DDBJ whole genome shotgun (WGS) entry which is preliminary data.</text>
</comment>
<evidence type="ECO:0000256" key="5">
    <source>
        <dbReference type="ARBA" id="ARBA00023212"/>
    </source>
</evidence>
<dbReference type="Gene3D" id="3.30.1460.20">
    <property type="match status" value="1"/>
</dbReference>
<keyword evidence="8" id="KW-1185">Reference proteome</keyword>
<comment type="subcellular location">
    <subcellularLocation>
        <location evidence="1 6">Cytoplasm</location>
        <location evidence="1 6">Cytoskeleton</location>
    </subcellularLocation>
</comment>
<evidence type="ECO:0000313" key="7">
    <source>
        <dbReference type="EMBL" id="MFH4984167.1"/>
    </source>
</evidence>
<keyword evidence="4 6" id="KW-0009">Actin-binding</keyword>
<dbReference type="InterPro" id="IPR007188">
    <property type="entry name" value="ARPC2"/>
</dbReference>
<evidence type="ECO:0000256" key="3">
    <source>
        <dbReference type="ARBA" id="ARBA00022490"/>
    </source>
</evidence>
<gene>
    <name evidence="7" type="ORF">AB6A40_010876</name>
</gene>
<organism evidence="7 8">
    <name type="scientific">Gnathostoma spinigerum</name>
    <dbReference type="NCBI Taxonomy" id="75299"/>
    <lineage>
        <taxon>Eukaryota</taxon>
        <taxon>Metazoa</taxon>
        <taxon>Ecdysozoa</taxon>
        <taxon>Nematoda</taxon>
        <taxon>Chromadorea</taxon>
        <taxon>Rhabditida</taxon>
        <taxon>Spirurina</taxon>
        <taxon>Gnathostomatomorpha</taxon>
        <taxon>Gnathostomatoidea</taxon>
        <taxon>Gnathostomatidae</taxon>
        <taxon>Gnathostoma</taxon>
    </lineage>
</organism>
<dbReference type="Proteomes" id="UP001608902">
    <property type="component" value="Unassembled WGS sequence"/>
</dbReference>
<dbReference type="GO" id="GO:0003779">
    <property type="term" value="F:actin binding"/>
    <property type="evidence" value="ECO:0007669"/>
    <property type="project" value="UniProtKB-KW"/>
</dbReference>
<evidence type="ECO:0000256" key="4">
    <source>
        <dbReference type="ARBA" id="ARBA00023203"/>
    </source>
</evidence>
<dbReference type="GO" id="GO:0005856">
    <property type="term" value="C:cytoskeleton"/>
    <property type="evidence" value="ECO:0007669"/>
    <property type="project" value="UniProtKB-SubCell"/>
</dbReference>
<comment type="subunit">
    <text evidence="6">Component of the Arp2/3 complex.</text>
</comment>
<dbReference type="Pfam" id="PF04045">
    <property type="entry name" value="P34-Arc"/>
    <property type="match status" value="1"/>
</dbReference>
<reference evidence="7 8" key="1">
    <citation type="submission" date="2024-08" db="EMBL/GenBank/DDBJ databases">
        <title>Gnathostoma spinigerum genome.</title>
        <authorList>
            <person name="Gonzalez-Bertolin B."/>
            <person name="Monzon S."/>
            <person name="Zaballos A."/>
            <person name="Jimenez P."/>
            <person name="Dekumyoy P."/>
            <person name="Varona S."/>
            <person name="Cuesta I."/>
            <person name="Sumanam S."/>
            <person name="Adisakwattana P."/>
            <person name="Gasser R.B."/>
            <person name="Hernandez-Gonzalez A."/>
            <person name="Young N.D."/>
            <person name="Perteguer M.J."/>
        </authorList>
    </citation>
    <scope>NUCLEOTIDE SEQUENCE [LARGE SCALE GENOMIC DNA]</scope>
    <source>
        <strain evidence="7">AL3</strain>
        <tissue evidence="7">Liver</tissue>
    </source>
</reference>
<dbReference type="PANTHER" id="PTHR12058">
    <property type="entry name" value="ARP2/3 COMPLEX 34 KDA SUBUNIT"/>
    <property type="match status" value="1"/>
</dbReference>
<evidence type="ECO:0000256" key="6">
    <source>
        <dbReference type="RuleBase" id="RU364015"/>
    </source>
</evidence>
<name>A0ABD6F379_9BILA</name>
<dbReference type="EMBL" id="JBGFUD010015625">
    <property type="protein sequence ID" value="MFH4984167.1"/>
    <property type="molecule type" value="Genomic_DNA"/>
</dbReference>
<evidence type="ECO:0000256" key="1">
    <source>
        <dbReference type="ARBA" id="ARBA00004245"/>
    </source>
</evidence>
<sequence>MSQLLRRVYGSHLLNPPESGYNVSIVFDLASLPDDYSSLVAKASLFKRNCFASVFEKYFDFQSSAQQSAKRAVVHYREEETMYAFSGDSKFVFHVLMYKYKVCICIYI</sequence>
<keyword evidence="5 6" id="KW-0206">Cytoskeleton</keyword>
<dbReference type="InterPro" id="IPR034666">
    <property type="entry name" value="ARPC2/4"/>
</dbReference>
<evidence type="ECO:0000256" key="2">
    <source>
        <dbReference type="ARBA" id="ARBA00007192"/>
    </source>
</evidence>
<accession>A0ABD6F379</accession>
<evidence type="ECO:0000313" key="8">
    <source>
        <dbReference type="Proteomes" id="UP001608902"/>
    </source>
</evidence>
<comment type="similarity">
    <text evidence="2 6">Belongs to the ARPC2 family.</text>
</comment>
<keyword evidence="3 6" id="KW-0963">Cytoplasm</keyword>
<protein>
    <recommendedName>
        <fullName evidence="6">Arp2/3 complex 34 kDa subunit</fullName>
    </recommendedName>
</protein>
<comment type="function">
    <text evidence="6">Functions as actin-binding component of the Arp2/3 complex which is involved in regulation of actin polymerization and together with an activating nucleation-promoting factor (NPF) mediates the formation of branched actin networks.</text>
</comment>
<proteinExistence type="inferred from homology"/>
<dbReference type="PANTHER" id="PTHR12058:SF0">
    <property type="entry name" value="ACTIN-RELATED PROTEIN 2_3 COMPLEX SUBUNIT 2"/>
    <property type="match status" value="1"/>
</dbReference>
<dbReference type="SUPFAM" id="SSF69645">
    <property type="entry name" value="Arp2/3 complex subunits"/>
    <property type="match status" value="2"/>
</dbReference>